<evidence type="ECO:0000313" key="3">
    <source>
        <dbReference type="Proteomes" id="UP000434342"/>
    </source>
</evidence>
<organism evidence="2 3">
    <name type="scientific">Parafannyhessea umbonata</name>
    <dbReference type="NCBI Taxonomy" id="604330"/>
    <lineage>
        <taxon>Bacteria</taxon>
        <taxon>Bacillati</taxon>
        <taxon>Actinomycetota</taxon>
        <taxon>Coriobacteriia</taxon>
        <taxon>Coriobacteriales</taxon>
        <taxon>Atopobiaceae</taxon>
        <taxon>Parafannyhessea</taxon>
    </lineage>
</organism>
<comment type="caution">
    <text evidence="2">The sequence shown here is derived from an EMBL/GenBank/DDBJ whole genome shotgun (WGS) entry which is preliminary data.</text>
</comment>
<dbReference type="EMBL" id="VUND01000001">
    <property type="protein sequence ID" value="MST60033.1"/>
    <property type="molecule type" value="Genomic_DNA"/>
</dbReference>
<feature type="region of interest" description="Disordered" evidence="1">
    <location>
        <begin position="1"/>
        <end position="48"/>
    </location>
</feature>
<feature type="compositionally biased region" description="Basic and acidic residues" evidence="1">
    <location>
        <begin position="24"/>
        <end position="48"/>
    </location>
</feature>
<proteinExistence type="predicted"/>
<feature type="compositionally biased region" description="Acidic residues" evidence="1">
    <location>
        <begin position="1"/>
        <end position="15"/>
    </location>
</feature>
<accession>A0A6N7X8Y0</accession>
<evidence type="ECO:0000313" key="2">
    <source>
        <dbReference type="EMBL" id="MST60033.1"/>
    </source>
</evidence>
<evidence type="ECO:0000256" key="1">
    <source>
        <dbReference type="SAM" id="MobiDB-lite"/>
    </source>
</evidence>
<evidence type="ECO:0008006" key="4">
    <source>
        <dbReference type="Google" id="ProtNLM"/>
    </source>
</evidence>
<dbReference type="AlphaFoldDB" id="A0A6N7X8Y0"/>
<protein>
    <recommendedName>
        <fullName evidence="4">Scaffolding protein</fullName>
    </recommendedName>
</protein>
<dbReference type="Proteomes" id="UP000434342">
    <property type="component" value="Unassembled WGS sequence"/>
</dbReference>
<gene>
    <name evidence="2" type="ORF">FYJ69_03750</name>
</gene>
<reference evidence="2 3" key="1">
    <citation type="submission" date="2019-08" db="EMBL/GenBank/DDBJ databases">
        <title>In-depth cultivation of the pig gut microbiome towards novel bacterial diversity and tailored functional studies.</title>
        <authorList>
            <person name="Wylensek D."/>
            <person name="Hitch T.C.A."/>
            <person name="Clavel T."/>
        </authorList>
    </citation>
    <scope>NUCLEOTIDE SEQUENCE [LARGE SCALE GENOMIC DNA]</scope>
    <source>
        <strain evidence="2 3">WB01_CNA04</strain>
    </source>
</reference>
<sequence>MADEPEEKDPDEGAEGTDWKAMARKWEQRSKENAEKAKAYDELQEESKSELQKAREAAEKAKAELDELKAKAELDEARRRVAKSAGVPESLVFGATEDEMEANAKTVAEYARPKSGAHGHSGRFDTKGGSDDGVSAAKARLAREIFGS</sequence>
<dbReference type="RefSeq" id="WP_154540110.1">
    <property type="nucleotide sequence ID" value="NZ_VUND01000001.1"/>
</dbReference>
<feature type="region of interest" description="Disordered" evidence="1">
    <location>
        <begin position="110"/>
        <end position="136"/>
    </location>
</feature>
<name>A0A6N7X8Y0_9ACTN</name>